<evidence type="ECO:0000259" key="3">
    <source>
        <dbReference type="Pfam" id="PF01361"/>
    </source>
</evidence>
<evidence type="ECO:0000256" key="2">
    <source>
        <dbReference type="PIRSR" id="PIRSR037799-1"/>
    </source>
</evidence>
<dbReference type="InterPro" id="IPR017284">
    <property type="entry name" value="Tautomerase_PptA"/>
</dbReference>
<dbReference type="PIRSF" id="PIRSF037799">
    <property type="entry name" value="Tautomer_YdcE_prd"/>
    <property type="match status" value="1"/>
</dbReference>
<reference evidence="4" key="1">
    <citation type="submission" date="2015-10" db="EMBL/GenBank/DDBJ databases">
        <authorList>
            <person name="Gilbert D.G."/>
        </authorList>
    </citation>
    <scope>NUCLEOTIDE SEQUENCE</scope>
    <source>
        <strain evidence="4">Phyl III-seqv23</strain>
    </source>
</reference>
<dbReference type="InterPro" id="IPR014347">
    <property type="entry name" value="Tautomerase/MIF_sf"/>
</dbReference>
<organism evidence="4">
    <name type="scientific">Ralstonia solanacearum</name>
    <name type="common">Pseudomonas solanacearum</name>
    <dbReference type="NCBI Taxonomy" id="305"/>
    <lineage>
        <taxon>Bacteria</taxon>
        <taxon>Pseudomonadati</taxon>
        <taxon>Pseudomonadota</taxon>
        <taxon>Betaproteobacteria</taxon>
        <taxon>Burkholderiales</taxon>
        <taxon>Burkholderiaceae</taxon>
        <taxon>Ralstonia</taxon>
        <taxon>Ralstonia solanacearum species complex</taxon>
    </lineage>
</organism>
<dbReference type="EC" id="5.3.2.-" evidence="4"/>
<gene>
    <name evidence="4" type="ORF">RUN39_v1_1040023</name>
</gene>
<feature type="domain" description="4-oxalocrotonate tautomerase-like" evidence="3">
    <location>
        <begin position="2"/>
        <end position="51"/>
    </location>
</feature>
<name>A0A0S4TY39_RALSL</name>
<feature type="active site" description="Proton acceptor; via imino nitrogen" evidence="2">
    <location>
        <position position="2"/>
    </location>
</feature>
<dbReference type="GO" id="GO:0016862">
    <property type="term" value="F:intramolecular oxidoreductase activity, interconverting keto- and enol-groups"/>
    <property type="evidence" value="ECO:0007669"/>
    <property type="project" value="InterPro"/>
</dbReference>
<evidence type="ECO:0000256" key="1">
    <source>
        <dbReference type="ARBA" id="ARBA00023235"/>
    </source>
</evidence>
<dbReference type="PATRIC" id="fig|305.106.peg.1602"/>
<protein>
    <submittedName>
        <fullName evidence="4">Putative tautomerase XF_1725</fullName>
        <ecNumber evidence="4">5.3.2.-</ecNumber>
    </submittedName>
</protein>
<dbReference type="AlphaFoldDB" id="A0A0S4TY39"/>
<dbReference type="Pfam" id="PF01361">
    <property type="entry name" value="Tautomerase"/>
    <property type="match status" value="1"/>
</dbReference>
<evidence type="ECO:0000313" key="4">
    <source>
        <dbReference type="EMBL" id="CUV14966.1"/>
    </source>
</evidence>
<proteinExistence type="predicted"/>
<keyword evidence="1 4" id="KW-0413">Isomerase</keyword>
<dbReference type="GO" id="GO:0005737">
    <property type="term" value="C:cytoplasm"/>
    <property type="evidence" value="ECO:0007669"/>
    <property type="project" value="InterPro"/>
</dbReference>
<dbReference type="EMBL" id="LN899819">
    <property type="protein sequence ID" value="CUV14966.1"/>
    <property type="molecule type" value="Genomic_DNA"/>
</dbReference>
<dbReference type="SUPFAM" id="SSF55331">
    <property type="entry name" value="Tautomerase/MIF"/>
    <property type="match status" value="1"/>
</dbReference>
<accession>A0A0S4TY39</accession>
<sequence>MPHVIVKAWPGKTEEQKQELADAIARDVMSILGYGTESVSIAFQEVPANRWKDEVFVPDILGRPDILLKKPGYTM</sequence>
<dbReference type="InterPro" id="IPR004370">
    <property type="entry name" value="4-OT-like_dom"/>
</dbReference>
<dbReference type="Gene3D" id="3.30.429.10">
    <property type="entry name" value="Macrophage Migration Inhibitory Factor"/>
    <property type="match status" value="1"/>
</dbReference>